<feature type="compositionally biased region" description="Polar residues" evidence="1">
    <location>
        <begin position="229"/>
        <end position="239"/>
    </location>
</feature>
<protein>
    <submittedName>
        <fullName evidence="3">Uncharacterized protein</fullName>
    </submittedName>
</protein>
<keyword evidence="4" id="KW-1185">Reference proteome</keyword>
<accession>A0A8H3VZT3</accession>
<keyword evidence="2" id="KW-1133">Transmembrane helix</keyword>
<feature type="compositionally biased region" description="Basic and acidic residues" evidence="1">
    <location>
        <begin position="285"/>
        <end position="295"/>
    </location>
</feature>
<evidence type="ECO:0000256" key="2">
    <source>
        <dbReference type="SAM" id="Phobius"/>
    </source>
</evidence>
<name>A0A8H3VZT3_9PEZI</name>
<keyword evidence="2" id="KW-0472">Membrane</keyword>
<evidence type="ECO:0000313" key="3">
    <source>
        <dbReference type="EMBL" id="KAF0318493.1"/>
    </source>
</evidence>
<proteinExistence type="predicted"/>
<feature type="region of interest" description="Disordered" evidence="1">
    <location>
        <begin position="191"/>
        <end position="268"/>
    </location>
</feature>
<sequence length="341" mass="37479">MSFPASHTYVPATAPAKRGPSLRIDTSSFEYMYSEKAVYRKTLRIANLSLSAAIEEVSKQPLPEYDPYSHERAQFSSFALEHSGDEGQMDYLHWKMVHNCRPGSIWAMCGCENTIIEVSGEDEEPLTNEEWNRRLYDDQIPFGLPTNQPSTANINSAILTDYNGPDSQSGSLQSLQEANTGTIALDQQDLQQNCDGSPSLDRSAPSEPLSPLDVNPVEPSLQMPFPSELQASSTDQPGQPASHPEPSLQMPFPSEQQASSIEQSGQPAPQLNENAEEFVPNLRGGDTRTERDAEGGRLACSESKLQVHLGLRILMIVCAIGALVMLILPIIFYINRKLLSG</sequence>
<reference evidence="3 4" key="1">
    <citation type="submission" date="2019-12" db="EMBL/GenBank/DDBJ databases">
        <title>A genome sequence resource for the geographically widespread anthracnose pathogen Colletotrichum asianum.</title>
        <authorList>
            <person name="Meng Y."/>
        </authorList>
    </citation>
    <scope>NUCLEOTIDE SEQUENCE [LARGE SCALE GENOMIC DNA]</scope>
    <source>
        <strain evidence="3 4">ICMP 18580</strain>
    </source>
</reference>
<dbReference type="AlphaFoldDB" id="A0A8H3VZT3"/>
<gene>
    <name evidence="3" type="ORF">GQ607_014286</name>
</gene>
<feature type="compositionally biased region" description="Polar residues" evidence="1">
    <location>
        <begin position="254"/>
        <end position="268"/>
    </location>
</feature>
<comment type="caution">
    <text evidence="3">The sequence shown here is derived from an EMBL/GenBank/DDBJ whole genome shotgun (WGS) entry which is preliminary data.</text>
</comment>
<dbReference type="OrthoDB" id="4850802at2759"/>
<dbReference type="Proteomes" id="UP000434172">
    <property type="component" value="Unassembled WGS sequence"/>
</dbReference>
<organism evidence="3 4">
    <name type="scientific">Colletotrichum asianum</name>
    <dbReference type="NCBI Taxonomy" id="702518"/>
    <lineage>
        <taxon>Eukaryota</taxon>
        <taxon>Fungi</taxon>
        <taxon>Dikarya</taxon>
        <taxon>Ascomycota</taxon>
        <taxon>Pezizomycotina</taxon>
        <taxon>Sordariomycetes</taxon>
        <taxon>Hypocreomycetidae</taxon>
        <taxon>Glomerellales</taxon>
        <taxon>Glomerellaceae</taxon>
        <taxon>Colletotrichum</taxon>
        <taxon>Colletotrichum gloeosporioides species complex</taxon>
    </lineage>
</organism>
<evidence type="ECO:0000256" key="1">
    <source>
        <dbReference type="SAM" id="MobiDB-lite"/>
    </source>
</evidence>
<feature type="region of interest" description="Disordered" evidence="1">
    <location>
        <begin position="277"/>
        <end position="296"/>
    </location>
</feature>
<dbReference type="EMBL" id="WOWK01000109">
    <property type="protein sequence ID" value="KAF0318493.1"/>
    <property type="molecule type" value="Genomic_DNA"/>
</dbReference>
<keyword evidence="2" id="KW-0812">Transmembrane</keyword>
<feature type="transmembrane region" description="Helical" evidence="2">
    <location>
        <begin position="309"/>
        <end position="334"/>
    </location>
</feature>
<evidence type="ECO:0000313" key="4">
    <source>
        <dbReference type="Proteomes" id="UP000434172"/>
    </source>
</evidence>